<dbReference type="PANTHER" id="PTHR43808:SF31">
    <property type="entry name" value="N-ACETYL-L-CITRULLINE DEACETYLASE"/>
    <property type="match status" value="1"/>
</dbReference>
<dbReference type="EMBL" id="JAIQZJ010000003">
    <property type="protein sequence ID" value="MBZ5737955.1"/>
    <property type="molecule type" value="Genomic_DNA"/>
</dbReference>
<dbReference type="InterPro" id="IPR050072">
    <property type="entry name" value="Peptidase_M20A"/>
</dbReference>
<reference evidence="1 2" key="1">
    <citation type="submission" date="2021-09" db="EMBL/GenBank/DDBJ databases">
        <title>Whole genome sequence of Nocardioides sp. GBK3QG-3.</title>
        <authorList>
            <person name="Tuo L."/>
        </authorList>
    </citation>
    <scope>NUCLEOTIDE SEQUENCE [LARGE SCALE GENOMIC DNA]</scope>
    <source>
        <strain evidence="1 2">GBK3QG-3</strain>
    </source>
</reference>
<dbReference type="Proteomes" id="UP000780875">
    <property type="component" value="Unassembled WGS sequence"/>
</dbReference>
<dbReference type="SUPFAM" id="SSF53187">
    <property type="entry name" value="Zn-dependent exopeptidases"/>
    <property type="match status" value="1"/>
</dbReference>
<evidence type="ECO:0008006" key="3">
    <source>
        <dbReference type="Google" id="ProtNLM"/>
    </source>
</evidence>
<sequence length="236" mass="23741">MSDPTLPVMPLLLELDVVSLTMSLVNIPSETGAEDGLAAAIEAALAPLAHLAVERVGNTVVARTPDAGVAERVLVAGHLDTDPGDPDSFAYVEMGKLFGIGACDAKGGLAVLLRSAAATPSPGVTFVLHAGGGLATLAETRPELLAADVAVLVAPTSGGVADPTHPAHARLAGLADTAGVPASADRQAEVDLLVARGIPTVSFGPGDPAVAHAPGEFVPTAELTQCEYVLRTWLEG</sequence>
<dbReference type="RefSeq" id="WP_224122332.1">
    <property type="nucleotide sequence ID" value="NZ_JAIQZJ010000003.1"/>
</dbReference>
<comment type="caution">
    <text evidence="1">The sequence shown here is derived from an EMBL/GenBank/DDBJ whole genome shotgun (WGS) entry which is preliminary data.</text>
</comment>
<gene>
    <name evidence="1" type="ORF">K8U61_07265</name>
</gene>
<protein>
    <recommendedName>
        <fullName evidence="3">M20/M25/M40 family metallo-hydrolase</fullName>
    </recommendedName>
</protein>
<dbReference type="PANTHER" id="PTHR43808">
    <property type="entry name" value="ACETYLORNITHINE DEACETYLASE"/>
    <property type="match status" value="1"/>
</dbReference>
<accession>A0ABS7UAR0</accession>
<organism evidence="1 2">
    <name type="scientific">Nocardioides mangrovi</name>
    <dbReference type="NCBI Taxonomy" id="2874580"/>
    <lineage>
        <taxon>Bacteria</taxon>
        <taxon>Bacillati</taxon>
        <taxon>Actinomycetota</taxon>
        <taxon>Actinomycetes</taxon>
        <taxon>Propionibacteriales</taxon>
        <taxon>Nocardioidaceae</taxon>
        <taxon>Nocardioides</taxon>
    </lineage>
</organism>
<dbReference type="Gene3D" id="3.40.630.10">
    <property type="entry name" value="Zn peptidases"/>
    <property type="match status" value="1"/>
</dbReference>
<evidence type="ECO:0000313" key="1">
    <source>
        <dbReference type="EMBL" id="MBZ5737955.1"/>
    </source>
</evidence>
<keyword evidence="2" id="KW-1185">Reference proteome</keyword>
<proteinExistence type="predicted"/>
<evidence type="ECO:0000313" key="2">
    <source>
        <dbReference type="Proteomes" id="UP000780875"/>
    </source>
</evidence>
<name>A0ABS7UAR0_9ACTN</name>